<protein>
    <submittedName>
        <fullName evidence="2">Uncharacterized protein</fullName>
    </submittedName>
</protein>
<evidence type="ECO:0000313" key="3">
    <source>
        <dbReference type="Proteomes" id="UP001221898"/>
    </source>
</evidence>
<proteinExistence type="predicted"/>
<organism evidence="2 3">
    <name type="scientific">Aldrovandia affinis</name>
    <dbReference type="NCBI Taxonomy" id="143900"/>
    <lineage>
        <taxon>Eukaryota</taxon>
        <taxon>Metazoa</taxon>
        <taxon>Chordata</taxon>
        <taxon>Craniata</taxon>
        <taxon>Vertebrata</taxon>
        <taxon>Euteleostomi</taxon>
        <taxon>Actinopterygii</taxon>
        <taxon>Neopterygii</taxon>
        <taxon>Teleostei</taxon>
        <taxon>Notacanthiformes</taxon>
        <taxon>Halosauridae</taxon>
        <taxon>Aldrovandia</taxon>
    </lineage>
</organism>
<gene>
    <name evidence="2" type="ORF">AAFF_G00240510</name>
</gene>
<feature type="region of interest" description="Disordered" evidence="1">
    <location>
        <begin position="66"/>
        <end position="114"/>
    </location>
</feature>
<dbReference type="Proteomes" id="UP001221898">
    <property type="component" value="Unassembled WGS sequence"/>
</dbReference>
<sequence length="134" mass="14934">MAFNGLVPSACHSCMDSLRGGGPHHRAECDGGGLFKPPRHRLLILHHTHLILTLCLIFPLFHKAPPPTPLQPPVPPPQTPTLHFPQVRHEANRDASRLTSPVPTSQPTQANSDRLLTQCKDYWFEASGEKYPRE</sequence>
<comment type="caution">
    <text evidence="2">The sequence shown here is derived from an EMBL/GenBank/DDBJ whole genome shotgun (WGS) entry which is preliminary data.</text>
</comment>
<name>A0AAD7SUR4_9TELE</name>
<feature type="compositionally biased region" description="Basic and acidic residues" evidence="1">
    <location>
        <begin position="87"/>
        <end position="96"/>
    </location>
</feature>
<dbReference type="EMBL" id="JAINUG010000032">
    <property type="protein sequence ID" value="KAJ8409030.1"/>
    <property type="molecule type" value="Genomic_DNA"/>
</dbReference>
<feature type="compositionally biased region" description="Polar residues" evidence="1">
    <location>
        <begin position="97"/>
        <end position="114"/>
    </location>
</feature>
<feature type="compositionally biased region" description="Pro residues" evidence="1">
    <location>
        <begin position="66"/>
        <end position="79"/>
    </location>
</feature>
<keyword evidence="3" id="KW-1185">Reference proteome</keyword>
<evidence type="ECO:0000256" key="1">
    <source>
        <dbReference type="SAM" id="MobiDB-lite"/>
    </source>
</evidence>
<reference evidence="2" key="1">
    <citation type="journal article" date="2023" name="Science">
        <title>Genome structures resolve the early diversification of teleost fishes.</title>
        <authorList>
            <person name="Parey E."/>
            <person name="Louis A."/>
            <person name="Montfort J."/>
            <person name="Bouchez O."/>
            <person name="Roques C."/>
            <person name="Iampietro C."/>
            <person name="Lluch J."/>
            <person name="Castinel A."/>
            <person name="Donnadieu C."/>
            <person name="Desvignes T."/>
            <person name="Floi Bucao C."/>
            <person name="Jouanno E."/>
            <person name="Wen M."/>
            <person name="Mejri S."/>
            <person name="Dirks R."/>
            <person name="Jansen H."/>
            <person name="Henkel C."/>
            <person name="Chen W.J."/>
            <person name="Zahm M."/>
            <person name="Cabau C."/>
            <person name="Klopp C."/>
            <person name="Thompson A.W."/>
            <person name="Robinson-Rechavi M."/>
            <person name="Braasch I."/>
            <person name="Lecointre G."/>
            <person name="Bobe J."/>
            <person name="Postlethwait J.H."/>
            <person name="Berthelot C."/>
            <person name="Roest Crollius H."/>
            <person name="Guiguen Y."/>
        </authorList>
    </citation>
    <scope>NUCLEOTIDE SEQUENCE</scope>
    <source>
        <strain evidence="2">NC1722</strain>
    </source>
</reference>
<evidence type="ECO:0000313" key="2">
    <source>
        <dbReference type="EMBL" id="KAJ8409030.1"/>
    </source>
</evidence>
<dbReference type="AlphaFoldDB" id="A0AAD7SUR4"/>
<accession>A0AAD7SUR4</accession>